<organism evidence="1 2">
    <name type="scientific">Toxocara canis</name>
    <name type="common">Canine roundworm</name>
    <dbReference type="NCBI Taxonomy" id="6265"/>
    <lineage>
        <taxon>Eukaryota</taxon>
        <taxon>Metazoa</taxon>
        <taxon>Ecdysozoa</taxon>
        <taxon>Nematoda</taxon>
        <taxon>Chromadorea</taxon>
        <taxon>Rhabditida</taxon>
        <taxon>Spirurina</taxon>
        <taxon>Ascaridomorpha</taxon>
        <taxon>Ascaridoidea</taxon>
        <taxon>Toxocaridae</taxon>
        <taxon>Toxocara</taxon>
    </lineage>
</organism>
<name>A0A0B2V3J1_TOXCA</name>
<evidence type="ECO:0000313" key="2">
    <source>
        <dbReference type="Proteomes" id="UP000031036"/>
    </source>
</evidence>
<sequence>MPSKINRVQLELFQFRFSLEKQDLPEPKGQPIMVQEKIYVPIKEHPDVSKYFTAFHFFCTVRM</sequence>
<dbReference type="STRING" id="6265.A0A0B2V3J1"/>
<dbReference type="AlphaFoldDB" id="A0A0B2V3J1"/>
<dbReference type="GO" id="GO:0003723">
    <property type="term" value="F:RNA binding"/>
    <property type="evidence" value="ECO:0007669"/>
    <property type="project" value="InterPro"/>
</dbReference>
<dbReference type="EMBL" id="JPKZ01002567">
    <property type="protein sequence ID" value="KHN76113.1"/>
    <property type="molecule type" value="Genomic_DNA"/>
</dbReference>
<gene>
    <name evidence="1" type="ORF">Tcan_05196</name>
</gene>
<keyword evidence="2" id="KW-1185">Reference proteome</keyword>
<protein>
    <submittedName>
        <fullName evidence="1">Uncharacterized protein</fullName>
    </submittedName>
</protein>
<dbReference type="InterPro" id="IPR036612">
    <property type="entry name" value="KH_dom_type_1_sf"/>
</dbReference>
<dbReference type="OrthoDB" id="6777263at2759"/>
<proteinExistence type="predicted"/>
<reference evidence="1 2" key="1">
    <citation type="submission" date="2014-11" db="EMBL/GenBank/DDBJ databases">
        <title>Genetic blueprint of the zoonotic pathogen Toxocara canis.</title>
        <authorList>
            <person name="Zhu X.-Q."/>
            <person name="Korhonen P.K."/>
            <person name="Cai H."/>
            <person name="Young N.D."/>
            <person name="Nejsum P."/>
            <person name="von Samson-Himmelstjerna G."/>
            <person name="Boag P.R."/>
            <person name="Tan P."/>
            <person name="Li Q."/>
            <person name="Min J."/>
            <person name="Yang Y."/>
            <person name="Wang X."/>
            <person name="Fang X."/>
            <person name="Hall R.S."/>
            <person name="Hofmann A."/>
            <person name="Sternberg P.W."/>
            <person name="Jex A.R."/>
            <person name="Gasser R.B."/>
        </authorList>
    </citation>
    <scope>NUCLEOTIDE SEQUENCE [LARGE SCALE GENOMIC DNA]</scope>
    <source>
        <strain evidence="1">PN_DK_2014</strain>
    </source>
</reference>
<comment type="caution">
    <text evidence="1">The sequence shown here is derived from an EMBL/GenBank/DDBJ whole genome shotgun (WGS) entry which is preliminary data.</text>
</comment>
<dbReference type="Gene3D" id="3.30.1370.10">
    <property type="entry name" value="K Homology domain, type 1"/>
    <property type="match status" value="1"/>
</dbReference>
<evidence type="ECO:0000313" key="1">
    <source>
        <dbReference type="EMBL" id="KHN76113.1"/>
    </source>
</evidence>
<dbReference type="Proteomes" id="UP000031036">
    <property type="component" value="Unassembled WGS sequence"/>
</dbReference>
<accession>A0A0B2V3J1</accession>